<evidence type="ECO:0000256" key="1">
    <source>
        <dbReference type="SAM" id="Phobius"/>
    </source>
</evidence>
<sequence>MSLALHIQGREIRVQNTLLEKRSIIKIITFFSHYPFFFFFFFFFLPLSQKSRRQELHRHISLHSETFRNLSSFSLKKAFQHYPFALLCRDEARSSSAFSYLKRLSSTLVDGDAYYKFCCDATSSTPRSFFISEASCSNASNRSSCFFSILFGFPRIVCSDTNMLDLNPTQ</sequence>
<protein>
    <submittedName>
        <fullName evidence="3">Uncharacterized protein LOC103490999 isoform X2</fullName>
    </submittedName>
</protein>
<keyword evidence="1" id="KW-1133">Transmembrane helix</keyword>
<organism evidence="2 3">
    <name type="scientific">Cucumis melo</name>
    <name type="common">Muskmelon</name>
    <dbReference type="NCBI Taxonomy" id="3656"/>
    <lineage>
        <taxon>Eukaryota</taxon>
        <taxon>Viridiplantae</taxon>
        <taxon>Streptophyta</taxon>
        <taxon>Embryophyta</taxon>
        <taxon>Tracheophyta</taxon>
        <taxon>Spermatophyta</taxon>
        <taxon>Magnoliopsida</taxon>
        <taxon>eudicotyledons</taxon>
        <taxon>Gunneridae</taxon>
        <taxon>Pentapetalae</taxon>
        <taxon>rosids</taxon>
        <taxon>fabids</taxon>
        <taxon>Cucurbitales</taxon>
        <taxon>Cucurbitaceae</taxon>
        <taxon>Benincaseae</taxon>
        <taxon>Cucumis</taxon>
    </lineage>
</organism>
<keyword evidence="1" id="KW-0472">Membrane</keyword>
<dbReference type="GeneID" id="103490999"/>
<feature type="transmembrane region" description="Helical" evidence="1">
    <location>
        <begin position="24"/>
        <end position="45"/>
    </location>
</feature>
<keyword evidence="2" id="KW-1185">Reference proteome</keyword>
<dbReference type="RefSeq" id="XP_050942487.1">
    <property type="nucleotide sequence ID" value="XM_051086530.1"/>
</dbReference>
<evidence type="ECO:0000313" key="2">
    <source>
        <dbReference type="Proteomes" id="UP001652600"/>
    </source>
</evidence>
<name>A0ABM3KXH1_CUCME</name>
<reference evidence="3" key="1">
    <citation type="submission" date="2025-08" db="UniProtKB">
        <authorList>
            <consortium name="RefSeq"/>
        </authorList>
    </citation>
    <scope>IDENTIFICATION</scope>
    <source>
        <tissue evidence="3">Stem</tissue>
    </source>
</reference>
<evidence type="ECO:0000313" key="3">
    <source>
        <dbReference type="RefSeq" id="XP_050942487.1"/>
    </source>
</evidence>
<dbReference type="Proteomes" id="UP001652600">
    <property type="component" value="Chromosome 6"/>
</dbReference>
<gene>
    <name evidence="3" type="primary">LOC103490999</name>
</gene>
<proteinExistence type="predicted"/>
<accession>A0ABM3KXH1</accession>
<keyword evidence="1" id="KW-0812">Transmembrane</keyword>